<name>A0A0B8ZWF5_9SPHN</name>
<dbReference type="EMBL" id="JRVC01000028">
    <property type="protein sequence ID" value="KHS42586.1"/>
    <property type="molecule type" value="Genomic_DNA"/>
</dbReference>
<dbReference type="Proteomes" id="UP000031338">
    <property type="component" value="Unassembled WGS sequence"/>
</dbReference>
<dbReference type="STRING" id="48936.NJ75_04148"/>
<dbReference type="AlphaFoldDB" id="A0A0B8ZWF5"/>
<proteinExistence type="predicted"/>
<protein>
    <submittedName>
        <fullName evidence="1">Uncharacterized protein</fullName>
    </submittedName>
</protein>
<reference evidence="1 2" key="1">
    <citation type="submission" date="2014-10" db="EMBL/GenBank/DDBJ databases">
        <title>Draft genome sequence of Novosphingobium subterraneum DSM 12447.</title>
        <authorList>
            <person name="Gan H.M."/>
            <person name="Gan H.Y."/>
            <person name="Savka M.A."/>
        </authorList>
    </citation>
    <scope>NUCLEOTIDE SEQUENCE [LARGE SCALE GENOMIC DNA]</scope>
    <source>
        <strain evidence="1 2">DSM 12447</strain>
    </source>
</reference>
<evidence type="ECO:0000313" key="2">
    <source>
        <dbReference type="Proteomes" id="UP000031338"/>
    </source>
</evidence>
<accession>A0A0B8ZWF5</accession>
<organism evidence="1 2">
    <name type="scientific">Novosphingobium subterraneum</name>
    <dbReference type="NCBI Taxonomy" id="48936"/>
    <lineage>
        <taxon>Bacteria</taxon>
        <taxon>Pseudomonadati</taxon>
        <taxon>Pseudomonadota</taxon>
        <taxon>Alphaproteobacteria</taxon>
        <taxon>Sphingomonadales</taxon>
        <taxon>Sphingomonadaceae</taxon>
        <taxon>Novosphingobium</taxon>
    </lineage>
</organism>
<comment type="caution">
    <text evidence="1">The sequence shown here is derived from an EMBL/GenBank/DDBJ whole genome shotgun (WGS) entry which is preliminary data.</text>
</comment>
<gene>
    <name evidence="1" type="ORF">NJ75_04148</name>
</gene>
<keyword evidence="2" id="KW-1185">Reference proteome</keyword>
<evidence type="ECO:0000313" key="1">
    <source>
        <dbReference type="EMBL" id="KHS42586.1"/>
    </source>
</evidence>
<sequence>MSARPVCTRPRRIHGFRKPARQSAVALRRYAQAELGDHTCRWTSMATALAAFAEFDGRVQSERHILPLHWYVACRLVVEGGFDPDDIIPRPPFRVERRKRKPPLLYFDPTLGGCGEGTVLGGIRAKHVDVLVSLARIGPVLSVSCKGVTGAFRNLGNRLEEIVGECTNLHMVHPALVIGHLVLLRGNRATDQNSAAHNSAAPDWRRGGGNAALAQDGAPVSPVRRFHDALQVLGRRRDLMDQAGQCEAAALAMVAMEEECRTRLVPGFPSDESGLHFDTFFAALYARYDERFVIRCPVMAAITRRHCWDRSSPGLRLFGLDYQPRVALLPTSDLS</sequence>